<protein>
    <recommendedName>
        <fullName evidence="4">DUF2188 domain-containing protein</fullName>
    </recommendedName>
</protein>
<gene>
    <name evidence="2" type="ORF">BN2475_80022</name>
</gene>
<name>A0A1N7RM48_9BURK</name>
<dbReference type="AlphaFoldDB" id="A0A1N7RM48"/>
<feature type="region of interest" description="Disordered" evidence="1">
    <location>
        <begin position="51"/>
        <end position="83"/>
    </location>
</feature>
<dbReference type="Proteomes" id="UP000187012">
    <property type="component" value="Unassembled WGS sequence"/>
</dbReference>
<proteinExistence type="predicted"/>
<evidence type="ECO:0008006" key="4">
    <source>
        <dbReference type="Google" id="ProtNLM"/>
    </source>
</evidence>
<evidence type="ECO:0000256" key="1">
    <source>
        <dbReference type="SAM" id="MobiDB-lite"/>
    </source>
</evidence>
<reference evidence="2 3" key="1">
    <citation type="submission" date="2016-12" db="EMBL/GenBank/DDBJ databases">
        <authorList>
            <person name="Song W.-J."/>
            <person name="Kurnit D.M."/>
        </authorList>
    </citation>
    <scope>NUCLEOTIDE SEQUENCE [LARGE SCALE GENOMIC DNA]</scope>
    <source>
        <strain evidence="2 3">STM7296</strain>
    </source>
</reference>
<dbReference type="EMBL" id="CYGX02000008">
    <property type="protein sequence ID" value="SIT36194.1"/>
    <property type="molecule type" value="Genomic_DNA"/>
</dbReference>
<keyword evidence="3" id="KW-1185">Reference proteome</keyword>
<organism evidence="2 3">
    <name type="scientific">Paraburkholderia ribeironis</name>
    <dbReference type="NCBI Taxonomy" id="1247936"/>
    <lineage>
        <taxon>Bacteria</taxon>
        <taxon>Pseudomonadati</taxon>
        <taxon>Pseudomonadota</taxon>
        <taxon>Betaproteobacteria</taxon>
        <taxon>Burkholderiales</taxon>
        <taxon>Burkholderiaceae</taxon>
        <taxon>Paraburkholderia</taxon>
    </lineage>
</organism>
<dbReference type="STRING" id="1247936.BN2475_80022"/>
<evidence type="ECO:0000313" key="2">
    <source>
        <dbReference type="EMBL" id="SIT36194.1"/>
    </source>
</evidence>
<accession>A0A1N7RM48</accession>
<evidence type="ECO:0000313" key="3">
    <source>
        <dbReference type="Proteomes" id="UP000187012"/>
    </source>
</evidence>
<dbReference type="RefSeq" id="WP_094778227.1">
    <property type="nucleotide sequence ID" value="NZ_CYGX02000008.1"/>
</dbReference>
<dbReference type="OrthoDB" id="9133281at2"/>
<sequence length="83" mass="8873">MMTSQAYKPTAPVLHVFEQAGGWHWGITVPRTRGSGFKLIAFSEKTFPVEDAARTDGRQALDNLADSGTRDPPDADAAGTGLL</sequence>